<evidence type="ECO:0000313" key="5">
    <source>
        <dbReference type="EMBL" id="MDQ2088335.1"/>
    </source>
</evidence>
<name>A0AAE3W9G8_9RHOB</name>
<evidence type="ECO:0000313" key="6">
    <source>
        <dbReference type="Proteomes" id="UP001226762"/>
    </source>
</evidence>
<organism evidence="5 6">
    <name type="scientific">Marimonas arenosa</name>
    <dbReference type="NCBI Taxonomy" id="1795305"/>
    <lineage>
        <taxon>Bacteria</taxon>
        <taxon>Pseudomonadati</taxon>
        <taxon>Pseudomonadota</taxon>
        <taxon>Alphaproteobacteria</taxon>
        <taxon>Rhodobacterales</taxon>
        <taxon>Paracoccaceae</taxon>
        <taxon>Marimonas</taxon>
    </lineage>
</organism>
<keyword evidence="6" id="KW-1185">Reference proteome</keyword>
<dbReference type="RefSeq" id="WP_306733608.1">
    <property type="nucleotide sequence ID" value="NZ_JANHAX010000001.1"/>
</dbReference>
<dbReference type="Gene3D" id="3.10.310.50">
    <property type="match status" value="1"/>
</dbReference>
<dbReference type="EMBL" id="JANHAX010000001">
    <property type="protein sequence ID" value="MDQ2088335.1"/>
    <property type="molecule type" value="Genomic_DNA"/>
</dbReference>
<accession>A0AAE3W9G8</accession>
<dbReference type="PANTHER" id="PTHR30373:SF2">
    <property type="entry name" value="UPF0603 PROTEIN YGCG"/>
    <property type="match status" value="1"/>
</dbReference>
<keyword evidence="2" id="KW-0812">Transmembrane</keyword>
<keyword evidence="3" id="KW-0732">Signal</keyword>
<evidence type="ECO:0000256" key="3">
    <source>
        <dbReference type="SAM" id="SignalP"/>
    </source>
</evidence>
<keyword evidence="2" id="KW-0472">Membrane</keyword>
<feature type="region of interest" description="Disordered" evidence="1">
    <location>
        <begin position="254"/>
        <end position="279"/>
    </location>
</feature>
<dbReference type="InterPro" id="IPR007621">
    <property type="entry name" value="TPM_dom"/>
</dbReference>
<protein>
    <submittedName>
        <fullName evidence="5">TPM domain-containing protein</fullName>
    </submittedName>
</protein>
<proteinExistence type="predicted"/>
<evidence type="ECO:0000256" key="1">
    <source>
        <dbReference type="SAM" id="MobiDB-lite"/>
    </source>
</evidence>
<feature type="chain" id="PRO_5042280848" evidence="3">
    <location>
        <begin position="22"/>
        <end position="279"/>
    </location>
</feature>
<dbReference type="Pfam" id="PF04536">
    <property type="entry name" value="TPM_phosphatase"/>
    <property type="match status" value="1"/>
</dbReference>
<dbReference type="Proteomes" id="UP001226762">
    <property type="component" value="Unassembled WGS sequence"/>
</dbReference>
<dbReference type="AlphaFoldDB" id="A0AAE3W9G8"/>
<feature type="signal peptide" evidence="3">
    <location>
        <begin position="1"/>
        <end position="21"/>
    </location>
</feature>
<sequence length="279" mass="30404">MKRFLLSGCVALLMSAAAVLAQTYPDYESITVNDFAGLLPPEAEAEISAELDKLREDTGIEMTVVTLSRKDMFAPDQDLETFAAGLFDQWGIGDKDRNDGILFLVLLADRETRIELGKGYAGEWQFEANWIMEREILPQFKKENYVTGIRYGVETLIEKIARPFHAGAEPPKRKGGVSAWWLLLIFVPILLVGAVRNLKARLAKCPQCGARGVKTEDTTVEAATRTSEGRGEHVTDCPKCGYHGVESYTISRISSSRRSSSGSSFGGGSSGGGGASGKW</sequence>
<feature type="compositionally biased region" description="Gly residues" evidence="1">
    <location>
        <begin position="264"/>
        <end position="279"/>
    </location>
</feature>
<keyword evidence="2" id="KW-1133">Transmembrane helix</keyword>
<evidence type="ECO:0000256" key="2">
    <source>
        <dbReference type="SAM" id="Phobius"/>
    </source>
</evidence>
<feature type="transmembrane region" description="Helical" evidence="2">
    <location>
        <begin position="178"/>
        <end position="195"/>
    </location>
</feature>
<feature type="domain" description="TPM" evidence="4">
    <location>
        <begin position="32"/>
        <end position="158"/>
    </location>
</feature>
<reference evidence="5" key="2">
    <citation type="submission" date="2023-02" db="EMBL/GenBank/DDBJ databases">
        <title>'Rhodoalgimonas zhirmunskyi' gen. nov., isolated from a red alga.</title>
        <authorList>
            <person name="Nedashkovskaya O.I."/>
            <person name="Otstavnykh N.Y."/>
            <person name="Bystritskaya E.P."/>
            <person name="Balabanova L.A."/>
            <person name="Isaeva M.P."/>
        </authorList>
    </citation>
    <scope>NUCLEOTIDE SEQUENCE</scope>
    <source>
        <strain evidence="5">KCTC 52189</strain>
    </source>
</reference>
<gene>
    <name evidence="5" type="ORF">NO357_00270</name>
</gene>
<evidence type="ECO:0000259" key="4">
    <source>
        <dbReference type="Pfam" id="PF04536"/>
    </source>
</evidence>
<dbReference type="PANTHER" id="PTHR30373">
    <property type="entry name" value="UPF0603 PROTEIN YGCG"/>
    <property type="match status" value="1"/>
</dbReference>
<reference evidence="5" key="1">
    <citation type="submission" date="2022-07" db="EMBL/GenBank/DDBJ databases">
        <authorList>
            <person name="Otstavnykh N."/>
            <person name="Isaeva M."/>
            <person name="Bystritskaya E."/>
        </authorList>
    </citation>
    <scope>NUCLEOTIDE SEQUENCE</scope>
    <source>
        <strain evidence="5">KCTC 52189</strain>
    </source>
</reference>
<feature type="compositionally biased region" description="Low complexity" evidence="1">
    <location>
        <begin position="254"/>
        <end position="263"/>
    </location>
</feature>
<comment type="caution">
    <text evidence="5">The sequence shown here is derived from an EMBL/GenBank/DDBJ whole genome shotgun (WGS) entry which is preliminary data.</text>
</comment>